<dbReference type="AlphaFoldDB" id="A0A062UQW5"/>
<feature type="compositionally biased region" description="Basic and acidic residues" evidence="1">
    <location>
        <begin position="227"/>
        <end position="242"/>
    </location>
</feature>
<protein>
    <recommendedName>
        <fullName evidence="2">DUF4167 domain-containing protein</fullName>
    </recommendedName>
</protein>
<feature type="domain" description="DUF4167" evidence="2">
    <location>
        <begin position="58"/>
        <end position="132"/>
    </location>
</feature>
<evidence type="ECO:0000313" key="4">
    <source>
        <dbReference type="Proteomes" id="UP000027190"/>
    </source>
</evidence>
<name>A0A062UQW5_9PROT</name>
<evidence type="ECO:0000259" key="2">
    <source>
        <dbReference type="Pfam" id="PF13763"/>
    </source>
</evidence>
<dbReference type="Proteomes" id="UP000027190">
    <property type="component" value="Unassembled WGS sequence"/>
</dbReference>
<feature type="compositionally biased region" description="Basic and acidic residues" evidence="1">
    <location>
        <begin position="184"/>
        <end position="212"/>
    </location>
</feature>
<feature type="compositionally biased region" description="Acidic residues" evidence="1">
    <location>
        <begin position="163"/>
        <end position="174"/>
    </location>
</feature>
<evidence type="ECO:0000256" key="1">
    <source>
        <dbReference type="SAM" id="MobiDB-lite"/>
    </source>
</evidence>
<gene>
    <name evidence="3" type="ORF">HY30_14660</name>
</gene>
<dbReference type="Pfam" id="PF13763">
    <property type="entry name" value="DUF4167"/>
    <property type="match status" value="1"/>
</dbReference>
<feature type="compositionally biased region" description="Basic and acidic residues" evidence="1">
    <location>
        <begin position="132"/>
        <end position="162"/>
    </location>
</feature>
<feature type="region of interest" description="Disordered" evidence="1">
    <location>
        <begin position="45"/>
        <end position="82"/>
    </location>
</feature>
<dbReference type="eggNOG" id="COG5373">
    <property type="taxonomic scope" value="Bacteria"/>
</dbReference>
<dbReference type="EMBL" id="AWFG01000015">
    <property type="protein sequence ID" value="KCZ59507.1"/>
    <property type="molecule type" value="Genomic_DNA"/>
</dbReference>
<dbReference type="InterPro" id="IPR025430">
    <property type="entry name" value="DUF4167"/>
</dbReference>
<keyword evidence="4" id="KW-1185">Reference proteome</keyword>
<dbReference type="STRING" id="1280947.HY30_14660"/>
<feature type="region of interest" description="Disordered" evidence="1">
    <location>
        <begin position="1"/>
        <end position="28"/>
    </location>
</feature>
<feature type="region of interest" description="Disordered" evidence="1">
    <location>
        <begin position="131"/>
        <end position="296"/>
    </location>
</feature>
<evidence type="ECO:0000313" key="3">
    <source>
        <dbReference type="EMBL" id="KCZ59507.1"/>
    </source>
</evidence>
<feature type="compositionally biased region" description="Low complexity" evidence="1">
    <location>
        <begin position="62"/>
        <end position="75"/>
    </location>
</feature>
<reference evidence="3 4" key="1">
    <citation type="journal article" date="2014" name="Antonie Van Leeuwenhoek">
        <title>Hyphomonas beringensis sp. nov. and Hyphomonas chukchiensis sp. nov., isolated from surface seawater of the Bering Sea and Chukchi Sea.</title>
        <authorList>
            <person name="Li C."/>
            <person name="Lai Q."/>
            <person name="Li G."/>
            <person name="Dong C."/>
            <person name="Wang J."/>
            <person name="Liao Y."/>
            <person name="Shao Z."/>
        </authorList>
    </citation>
    <scope>NUCLEOTIDE SEQUENCE [LARGE SCALE GENOMIC DNA]</scope>
    <source>
        <strain evidence="3 4">BH-BN04-4</strain>
    </source>
</reference>
<organism evidence="3 4">
    <name type="scientific">Hyphomonas chukchiensis</name>
    <dbReference type="NCBI Taxonomy" id="1280947"/>
    <lineage>
        <taxon>Bacteria</taxon>
        <taxon>Pseudomonadati</taxon>
        <taxon>Pseudomonadota</taxon>
        <taxon>Alphaproteobacteria</taxon>
        <taxon>Hyphomonadales</taxon>
        <taxon>Hyphomonadaceae</taxon>
        <taxon>Hyphomonas</taxon>
    </lineage>
</organism>
<comment type="caution">
    <text evidence="3">The sequence shown here is derived from an EMBL/GenBank/DDBJ whole genome shotgun (WGS) entry which is preliminary data.</text>
</comment>
<accession>A0A062UQW5</accession>
<sequence>MREVLEAAYGKSAPPSPDSRKTGLGHSTSFGNCAGNCLQDKKQAHETGYTFMKRSRGRNRRSGGNNNNNNHNNPNRHYESVGPDVKIRGSAQQVLEKYQQYARDAQTSGDRVLSEAYFQFAEHYQRIVAKQMEAKDRQQPQQRNGRDDRDNRRDDRDNRNDSSDDDSNSDDSNEEATVQVTSRSRQDENQNQDDRDNSRDTDDDNGKPDSLKVIDASDDSDSSQVEAPKESRPKPKAEGDRPKSRRKPYRAKDASDESEAVTDGVMKTLSRGRRKAASSDTDEPVRADDSAETTAD</sequence>
<proteinExistence type="predicted"/>
<dbReference type="PATRIC" id="fig|1280947.3.peg.1254"/>